<proteinExistence type="predicted"/>
<feature type="compositionally biased region" description="Acidic residues" evidence="1">
    <location>
        <begin position="42"/>
        <end position="51"/>
    </location>
</feature>
<dbReference type="Proteomes" id="UP000410492">
    <property type="component" value="Unassembled WGS sequence"/>
</dbReference>
<feature type="non-terminal residue" evidence="2">
    <location>
        <position position="87"/>
    </location>
</feature>
<feature type="region of interest" description="Disordered" evidence="1">
    <location>
        <begin position="1"/>
        <end position="59"/>
    </location>
</feature>
<evidence type="ECO:0000313" key="3">
    <source>
        <dbReference type="Proteomes" id="UP000410492"/>
    </source>
</evidence>
<reference evidence="2 3" key="1">
    <citation type="submission" date="2019-01" db="EMBL/GenBank/DDBJ databases">
        <authorList>
            <person name="Sayadi A."/>
        </authorList>
    </citation>
    <scope>NUCLEOTIDE SEQUENCE [LARGE SCALE GENOMIC DNA]</scope>
</reference>
<sequence>MMRPMVQQNRQTETQQQQNRRPQIALITQQGLQPLQEQIQPSDEEEQDAEEEAYRRRRRHGPLHRRFFTYVREAWSGLKTAFGDEFK</sequence>
<name>A0A653DV82_CALMS</name>
<dbReference type="EMBL" id="CAACVG010014766">
    <property type="protein sequence ID" value="VEN63660.1"/>
    <property type="molecule type" value="Genomic_DNA"/>
</dbReference>
<protein>
    <submittedName>
        <fullName evidence="2">Uncharacterized protein</fullName>
    </submittedName>
</protein>
<organism evidence="2 3">
    <name type="scientific">Callosobruchus maculatus</name>
    <name type="common">Southern cowpea weevil</name>
    <name type="synonym">Pulse bruchid</name>
    <dbReference type="NCBI Taxonomy" id="64391"/>
    <lineage>
        <taxon>Eukaryota</taxon>
        <taxon>Metazoa</taxon>
        <taxon>Ecdysozoa</taxon>
        <taxon>Arthropoda</taxon>
        <taxon>Hexapoda</taxon>
        <taxon>Insecta</taxon>
        <taxon>Pterygota</taxon>
        <taxon>Neoptera</taxon>
        <taxon>Endopterygota</taxon>
        <taxon>Coleoptera</taxon>
        <taxon>Polyphaga</taxon>
        <taxon>Cucujiformia</taxon>
        <taxon>Chrysomeloidea</taxon>
        <taxon>Chrysomelidae</taxon>
        <taxon>Bruchinae</taxon>
        <taxon>Bruchini</taxon>
        <taxon>Callosobruchus</taxon>
    </lineage>
</organism>
<evidence type="ECO:0000256" key="1">
    <source>
        <dbReference type="SAM" id="MobiDB-lite"/>
    </source>
</evidence>
<gene>
    <name evidence="2" type="ORF">CALMAC_LOCUS20429</name>
</gene>
<evidence type="ECO:0000313" key="2">
    <source>
        <dbReference type="EMBL" id="VEN63660.1"/>
    </source>
</evidence>
<dbReference type="AlphaFoldDB" id="A0A653DV82"/>
<accession>A0A653DV82</accession>
<feature type="compositionally biased region" description="Low complexity" evidence="1">
    <location>
        <begin position="7"/>
        <end position="41"/>
    </location>
</feature>
<keyword evidence="3" id="KW-1185">Reference proteome</keyword>